<proteinExistence type="predicted"/>
<dbReference type="PANTHER" id="PTHR46390:SF1">
    <property type="entry name" value="MANNOSE-1-PHOSPHATE GUANYLYLTRANSFERASE"/>
    <property type="match status" value="1"/>
</dbReference>
<feature type="non-terminal residue" evidence="2">
    <location>
        <position position="110"/>
    </location>
</feature>
<dbReference type="InterPro" id="IPR005835">
    <property type="entry name" value="NTP_transferase_dom"/>
</dbReference>
<keyword evidence="2" id="KW-0413">Isomerase</keyword>
<gene>
    <name evidence="2" type="primary">cpsB</name>
    <name evidence="2" type="ORF">CH338_31225</name>
</gene>
<dbReference type="GO" id="GO:0009298">
    <property type="term" value="P:GDP-mannose biosynthetic process"/>
    <property type="evidence" value="ECO:0007669"/>
    <property type="project" value="TreeGrafter"/>
</dbReference>
<comment type="caution">
    <text evidence="2">The sequence shown here is derived from an EMBL/GenBank/DDBJ whole genome shotgun (WGS) entry which is preliminary data.</text>
</comment>
<dbReference type="Proteomes" id="UP000248863">
    <property type="component" value="Unassembled WGS sequence"/>
</dbReference>
<dbReference type="PANTHER" id="PTHR46390">
    <property type="entry name" value="MANNOSE-1-PHOSPHATE GUANYLYLTRANSFERASE"/>
    <property type="match status" value="1"/>
</dbReference>
<dbReference type="Pfam" id="PF00483">
    <property type="entry name" value="NTP_transferase"/>
    <property type="match status" value="1"/>
</dbReference>
<keyword evidence="2" id="KW-0808">Transferase</keyword>
<feature type="domain" description="Nucleotidyl transferase" evidence="1">
    <location>
        <begin position="14"/>
        <end position="81"/>
    </location>
</feature>
<dbReference type="AlphaFoldDB" id="A0A327JJ16"/>
<accession>A0A327JJ16</accession>
<evidence type="ECO:0000313" key="2">
    <source>
        <dbReference type="EMBL" id="RAI25706.1"/>
    </source>
</evidence>
<protein>
    <submittedName>
        <fullName evidence="2">Mannose-1-phosphate guanylyltransferase/mannose-6-phosphate isomerase</fullName>
        <ecNumber evidence="2">2.7.7.13</ecNumber>
    </submittedName>
</protein>
<dbReference type="EMBL" id="NPEU01001035">
    <property type="protein sequence ID" value="RAI25706.1"/>
    <property type="molecule type" value="Genomic_DNA"/>
</dbReference>
<organism evidence="2 3">
    <name type="scientific">Rhodoplanes elegans</name>
    <dbReference type="NCBI Taxonomy" id="29408"/>
    <lineage>
        <taxon>Bacteria</taxon>
        <taxon>Pseudomonadati</taxon>
        <taxon>Pseudomonadota</taxon>
        <taxon>Alphaproteobacteria</taxon>
        <taxon>Hyphomicrobiales</taxon>
        <taxon>Nitrobacteraceae</taxon>
        <taxon>Rhodoplanes</taxon>
    </lineage>
</organism>
<evidence type="ECO:0000259" key="1">
    <source>
        <dbReference type="Pfam" id="PF00483"/>
    </source>
</evidence>
<evidence type="ECO:0000313" key="3">
    <source>
        <dbReference type="Proteomes" id="UP000248863"/>
    </source>
</evidence>
<sequence length="110" mass="11770">MRRGESLGIAGVAKVAAFVEKPDAATAARYVADGYLWNSGNFLFGAETLLSELARFEPEMARAVVAAVDQASLDLGFVRLDAEAFGAAPQKSIDYAVMERTDRTAVIEGR</sequence>
<name>A0A327JJ16_9BRAD</name>
<keyword evidence="2" id="KW-0548">Nucleotidyltransferase</keyword>
<keyword evidence="3" id="KW-1185">Reference proteome</keyword>
<reference evidence="2 3" key="1">
    <citation type="submission" date="2017-07" db="EMBL/GenBank/DDBJ databases">
        <title>Draft Genome Sequences of Select Purple Nonsulfur Bacteria.</title>
        <authorList>
            <person name="Lasarre B."/>
            <person name="Mckinlay J.B."/>
        </authorList>
    </citation>
    <scope>NUCLEOTIDE SEQUENCE [LARGE SCALE GENOMIC DNA]</scope>
    <source>
        <strain evidence="2 3">DSM 11907</strain>
    </source>
</reference>
<dbReference type="InterPro" id="IPR051161">
    <property type="entry name" value="Mannose-6P_isomerase_type2"/>
</dbReference>
<dbReference type="InterPro" id="IPR029044">
    <property type="entry name" value="Nucleotide-diphossugar_trans"/>
</dbReference>
<dbReference type="SUPFAM" id="SSF53448">
    <property type="entry name" value="Nucleotide-diphospho-sugar transferases"/>
    <property type="match status" value="1"/>
</dbReference>
<dbReference type="EC" id="2.7.7.13" evidence="2"/>
<dbReference type="GO" id="GO:0016853">
    <property type="term" value="F:isomerase activity"/>
    <property type="evidence" value="ECO:0007669"/>
    <property type="project" value="UniProtKB-KW"/>
</dbReference>
<dbReference type="GO" id="GO:0004475">
    <property type="term" value="F:mannose-1-phosphate guanylyltransferase (GTP) activity"/>
    <property type="evidence" value="ECO:0007669"/>
    <property type="project" value="UniProtKB-EC"/>
</dbReference>
<dbReference type="Gene3D" id="3.90.550.10">
    <property type="entry name" value="Spore Coat Polysaccharide Biosynthesis Protein SpsA, Chain A"/>
    <property type="match status" value="1"/>
</dbReference>